<evidence type="ECO:0000313" key="2">
    <source>
        <dbReference type="Proteomes" id="UP001153954"/>
    </source>
</evidence>
<sequence>MSQAFSQTNILSGFKSTGIHIFNSDLFKEDDFMCSSTTDRNFPDDSLLSEDSTTFENRQEQIVSSGGLEVTSYSQCDVETASFGDS</sequence>
<proteinExistence type="predicted"/>
<accession>A0AAU9U140</accession>
<comment type="caution">
    <text evidence="1">The sequence shown here is derived from an EMBL/GenBank/DDBJ whole genome shotgun (WGS) entry which is preliminary data.</text>
</comment>
<keyword evidence="2" id="KW-1185">Reference proteome</keyword>
<dbReference type="EMBL" id="CAKOGL010000011">
    <property type="protein sequence ID" value="CAH2091803.1"/>
    <property type="molecule type" value="Genomic_DNA"/>
</dbReference>
<gene>
    <name evidence="1" type="ORF">EEDITHA_LOCUS7633</name>
</gene>
<organism evidence="1 2">
    <name type="scientific">Euphydryas editha</name>
    <name type="common">Edith's checkerspot</name>
    <dbReference type="NCBI Taxonomy" id="104508"/>
    <lineage>
        <taxon>Eukaryota</taxon>
        <taxon>Metazoa</taxon>
        <taxon>Ecdysozoa</taxon>
        <taxon>Arthropoda</taxon>
        <taxon>Hexapoda</taxon>
        <taxon>Insecta</taxon>
        <taxon>Pterygota</taxon>
        <taxon>Neoptera</taxon>
        <taxon>Endopterygota</taxon>
        <taxon>Lepidoptera</taxon>
        <taxon>Glossata</taxon>
        <taxon>Ditrysia</taxon>
        <taxon>Papilionoidea</taxon>
        <taxon>Nymphalidae</taxon>
        <taxon>Nymphalinae</taxon>
        <taxon>Euphydryas</taxon>
    </lineage>
</organism>
<dbReference type="Proteomes" id="UP001153954">
    <property type="component" value="Unassembled WGS sequence"/>
</dbReference>
<name>A0AAU9U140_EUPED</name>
<reference evidence="1" key="1">
    <citation type="submission" date="2022-03" db="EMBL/GenBank/DDBJ databases">
        <authorList>
            <person name="Tunstrom K."/>
        </authorList>
    </citation>
    <scope>NUCLEOTIDE SEQUENCE</scope>
</reference>
<dbReference type="AlphaFoldDB" id="A0AAU9U140"/>
<protein>
    <submittedName>
        <fullName evidence="1">Uncharacterized protein</fullName>
    </submittedName>
</protein>
<evidence type="ECO:0000313" key="1">
    <source>
        <dbReference type="EMBL" id="CAH2091803.1"/>
    </source>
</evidence>